<dbReference type="PROSITE" id="PS51257">
    <property type="entry name" value="PROKAR_LIPOPROTEIN"/>
    <property type="match status" value="1"/>
</dbReference>
<proteinExistence type="predicted"/>
<feature type="domain" description="LamG-like jellyroll fold" evidence="3">
    <location>
        <begin position="105"/>
        <end position="264"/>
    </location>
</feature>
<dbReference type="Gene3D" id="2.60.120.200">
    <property type="match status" value="1"/>
</dbReference>
<evidence type="ECO:0000256" key="1">
    <source>
        <dbReference type="ARBA" id="ARBA00022729"/>
    </source>
</evidence>
<dbReference type="InterPro" id="IPR006558">
    <property type="entry name" value="LamG-like"/>
</dbReference>
<dbReference type="InterPro" id="IPR013320">
    <property type="entry name" value="ConA-like_dom_sf"/>
</dbReference>
<keyword evidence="5" id="KW-1185">Reference proteome</keyword>
<dbReference type="GO" id="GO:0005975">
    <property type="term" value="P:carbohydrate metabolic process"/>
    <property type="evidence" value="ECO:0007669"/>
    <property type="project" value="UniProtKB-ARBA"/>
</dbReference>
<dbReference type="SUPFAM" id="SSF49899">
    <property type="entry name" value="Concanavalin A-like lectins/glucanases"/>
    <property type="match status" value="1"/>
</dbReference>
<organism evidence="4 5">
    <name type="scientific">Mucilaginibacter psychrotolerans</name>
    <dbReference type="NCBI Taxonomy" id="1524096"/>
    <lineage>
        <taxon>Bacteria</taxon>
        <taxon>Pseudomonadati</taxon>
        <taxon>Bacteroidota</taxon>
        <taxon>Sphingobacteriia</taxon>
        <taxon>Sphingobacteriales</taxon>
        <taxon>Sphingobacteriaceae</taxon>
        <taxon>Mucilaginibacter</taxon>
    </lineage>
</organism>
<dbReference type="SMART" id="SM00560">
    <property type="entry name" value="LamGL"/>
    <property type="match status" value="1"/>
</dbReference>
<evidence type="ECO:0000313" key="4">
    <source>
        <dbReference type="EMBL" id="TFF38281.1"/>
    </source>
</evidence>
<sequence>MKKITYQLVAVSALVIGLSACQKKFDPSTYAPPLSIGGYTSSKEIAPSNLVAYYAFNGNAVDSVSNTAGTATGIGYTPGIKGEALQGATNGYIVGTPPASVNSLTSFTVTEWFKTPAPSNGIIGLFSLANTTNFWGNIEFFIENGSTNDAGKLRIHVFNGTDDRTLEINNAVNLFDKWNSMAVTYDQANSTVSVYLNGSLLKAGTLDGLAGPLALKNVGKFVFGTVQFMTSPSQTSSHGSEPWASFLTGQLDEVRVYNKALSAADISALVKLEGRGK</sequence>
<evidence type="ECO:0000259" key="3">
    <source>
        <dbReference type="SMART" id="SM00560"/>
    </source>
</evidence>
<keyword evidence="2" id="KW-1015">Disulfide bond</keyword>
<dbReference type="AlphaFoldDB" id="A0A4Y8SHX3"/>
<protein>
    <submittedName>
        <fullName evidence="4">LamG domain-containing protein</fullName>
    </submittedName>
</protein>
<dbReference type="EMBL" id="SOZE01000007">
    <property type="protein sequence ID" value="TFF38281.1"/>
    <property type="molecule type" value="Genomic_DNA"/>
</dbReference>
<accession>A0A4Y8SHX3</accession>
<evidence type="ECO:0000313" key="5">
    <source>
        <dbReference type="Proteomes" id="UP000297540"/>
    </source>
</evidence>
<reference evidence="4 5" key="1">
    <citation type="journal article" date="2017" name="Int. J. Syst. Evol. Microbiol.">
        <title>Mucilaginibacterpsychrotolerans sp. nov., isolated from peatlands.</title>
        <authorList>
            <person name="Deng Y."/>
            <person name="Shen L."/>
            <person name="Xu B."/>
            <person name="Liu Y."/>
            <person name="Gu Z."/>
            <person name="Liu H."/>
            <person name="Zhou Y."/>
        </authorList>
    </citation>
    <scope>NUCLEOTIDE SEQUENCE [LARGE SCALE GENOMIC DNA]</scope>
    <source>
        <strain evidence="4 5">NH7-4</strain>
    </source>
</reference>
<dbReference type="OrthoDB" id="9814380at2"/>
<dbReference type="RefSeq" id="WP_133230023.1">
    <property type="nucleotide sequence ID" value="NZ_SOZE01000007.1"/>
</dbReference>
<gene>
    <name evidence="4" type="ORF">E2R66_09615</name>
</gene>
<keyword evidence="1" id="KW-0732">Signal</keyword>
<name>A0A4Y8SHX3_9SPHI</name>
<evidence type="ECO:0000256" key="2">
    <source>
        <dbReference type="ARBA" id="ARBA00023157"/>
    </source>
</evidence>
<dbReference type="Pfam" id="PF13385">
    <property type="entry name" value="Laminin_G_3"/>
    <property type="match status" value="1"/>
</dbReference>
<dbReference type="Proteomes" id="UP000297540">
    <property type="component" value="Unassembled WGS sequence"/>
</dbReference>
<dbReference type="GO" id="GO:0004553">
    <property type="term" value="F:hydrolase activity, hydrolyzing O-glycosyl compounds"/>
    <property type="evidence" value="ECO:0007669"/>
    <property type="project" value="UniProtKB-ARBA"/>
</dbReference>
<comment type="caution">
    <text evidence="4">The sequence shown here is derived from an EMBL/GenBank/DDBJ whole genome shotgun (WGS) entry which is preliminary data.</text>
</comment>